<accession>A0A6P1Y248</accession>
<name>A0A6P1Y248_9SPIR</name>
<dbReference type="KEGG" id="trz:GWP43_05520"/>
<sequence length="119" mass="13766">MSVVLRSSDVFATQKLAVRTPKDGRDINQKRVLYKTRLFPTYTEVCREKVYTDVHFWTVYFKRLTESVFYDMLLLKMLNVSERTGMSVVPRSSDGDVSKVGYFFDIPASLKLSLYTATT</sequence>
<evidence type="ECO:0000313" key="2">
    <source>
        <dbReference type="Proteomes" id="UP000464374"/>
    </source>
</evidence>
<dbReference type="AlphaFoldDB" id="A0A6P1Y248"/>
<dbReference type="Proteomes" id="UP000464374">
    <property type="component" value="Chromosome"/>
</dbReference>
<protein>
    <submittedName>
        <fullName evidence="1">Uncharacterized protein</fullName>
    </submittedName>
</protein>
<organism evidence="1 2">
    <name type="scientific">Treponema vincentii</name>
    <dbReference type="NCBI Taxonomy" id="69710"/>
    <lineage>
        <taxon>Bacteria</taxon>
        <taxon>Pseudomonadati</taxon>
        <taxon>Spirochaetota</taxon>
        <taxon>Spirochaetia</taxon>
        <taxon>Spirochaetales</taxon>
        <taxon>Treponemataceae</taxon>
        <taxon>Treponema</taxon>
    </lineage>
</organism>
<dbReference type="RefSeq" id="WP_162663328.1">
    <property type="nucleotide sequence ID" value="NZ_CP048020.1"/>
</dbReference>
<reference evidence="1 2" key="1">
    <citation type="submission" date="2020-01" db="EMBL/GenBank/DDBJ databases">
        <title>Complete genome sequence of a human oral phylogroup 1 Treponema sp. strain ATCC 700766, originally isolated from periodontitis dental plaque.</title>
        <authorList>
            <person name="Chan Y."/>
            <person name="Huo Y.-B."/>
            <person name="Yu X.-L."/>
            <person name="Zeng H."/>
            <person name="Leung W.-K."/>
            <person name="Watt R.M."/>
        </authorList>
    </citation>
    <scope>NUCLEOTIDE SEQUENCE [LARGE SCALE GENOMIC DNA]</scope>
    <source>
        <strain evidence="1 2">OMZ 804</strain>
    </source>
</reference>
<dbReference type="EMBL" id="CP048020">
    <property type="protein sequence ID" value="QHX42992.1"/>
    <property type="molecule type" value="Genomic_DNA"/>
</dbReference>
<evidence type="ECO:0000313" key="1">
    <source>
        <dbReference type="EMBL" id="QHX42992.1"/>
    </source>
</evidence>
<gene>
    <name evidence="1" type="ORF">GWP43_05520</name>
</gene>
<proteinExistence type="predicted"/>